<reference evidence="1 2" key="1">
    <citation type="submission" date="2018-08" db="EMBL/GenBank/DDBJ databases">
        <authorList>
            <person name="Laetsch R D."/>
            <person name="Stevens L."/>
            <person name="Kumar S."/>
            <person name="Blaxter L. M."/>
        </authorList>
    </citation>
    <scope>NUCLEOTIDE SEQUENCE [LARGE SCALE GENOMIC DNA]</scope>
</reference>
<name>A0A498SSB7_ACAVI</name>
<dbReference type="OrthoDB" id="5850709at2759"/>
<accession>A0A498SSB7</accession>
<gene>
    <name evidence="1" type="ORF">NAV_LOCUS6904</name>
</gene>
<protein>
    <submittedName>
        <fullName evidence="1">Uncharacterized protein</fullName>
    </submittedName>
</protein>
<sequence>MPREACEFCRRARARHKTRKKAGAFWYCSRGLNRVNWRQKTTKSCHRSPAMLVMRDEEHGTNEVDKQNEFTNNPTLKALIDLFKKENEVEEVFSPKDSASVLSESVNNVEAIDEPHVLTHATNQVSKEAVSFTGSRSAEKPNLTHFKIGEITLQQCVDLLQSLPTSD</sequence>
<dbReference type="EMBL" id="UPTC01001546">
    <property type="protein sequence ID" value="VBB32113.1"/>
    <property type="molecule type" value="Genomic_DNA"/>
</dbReference>
<keyword evidence="2" id="KW-1185">Reference proteome</keyword>
<proteinExistence type="predicted"/>
<evidence type="ECO:0000313" key="2">
    <source>
        <dbReference type="Proteomes" id="UP000276991"/>
    </source>
</evidence>
<dbReference type="Proteomes" id="UP000276991">
    <property type="component" value="Unassembled WGS sequence"/>
</dbReference>
<organism evidence="1 2">
    <name type="scientific">Acanthocheilonema viteae</name>
    <name type="common">Filarial nematode worm</name>
    <name type="synonym">Dipetalonema viteae</name>
    <dbReference type="NCBI Taxonomy" id="6277"/>
    <lineage>
        <taxon>Eukaryota</taxon>
        <taxon>Metazoa</taxon>
        <taxon>Ecdysozoa</taxon>
        <taxon>Nematoda</taxon>
        <taxon>Chromadorea</taxon>
        <taxon>Rhabditida</taxon>
        <taxon>Spirurina</taxon>
        <taxon>Spiruromorpha</taxon>
        <taxon>Filarioidea</taxon>
        <taxon>Onchocercidae</taxon>
        <taxon>Acanthocheilonema</taxon>
    </lineage>
</organism>
<dbReference type="AlphaFoldDB" id="A0A498SSB7"/>
<evidence type="ECO:0000313" key="1">
    <source>
        <dbReference type="EMBL" id="VBB32113.1"/>
    </source>
</evidence>